<evidence type="ECO:0000256" key="1">
    <source>
        <dbReference type="ARBA" id="ARBA00004370"/>
    </source>
</evidence>
<accession>A0A8X6J5K2</accession>
<keyword evidence="3" id="KW-0472">Membrane</keyword>
<dbReference type="Proteomes" id="UP000887116">
    <property type="component" value="Unassembled WGS sequence"/>
</dbReference>
<dbReference type="Gene3D" id="3.10.20.90">
    <property type="entry name" value="Phosphatidylinositol 3-kinase Catalytic Subunit, Chain A, domain 1"/>
    <property type="match status" value="1"/>
</dbReference>
<sequence>MNLFPHPFFKVTSKEGSVCQRIVRSLYYKANGRIQQSLLLTSSPVVVKLSSLVTEVVAYSSLSYSSLVWIARSMNPLLIAPFAEDDFWEVKGEIRGQKGRHTNRRQEETKLALEKYPGRIPVTILPAKASKPTFKPCRFLVPVDMTVFALKNFIRTKLELQPYETFFIMVKNMMPVPSLCIIQIYEEYKSPDGYLRITYGSEEVFG</sequence>
<keyword evidence="4 5" id="KW-0449">Lipoprotein</keyword>
<comment type="similarity">
    <text evidence="2 6">Belongs to the ATG8 family.</text>
</comment>
<comment type="caution">
    <text evidence="7">The sequence shown here is derived from an EMBL/GenBank/DDBJ whole genome shotgun (WGS) entry which is preliminary data.</text>
</comment>
<dbReference type="GO" id="GO:0006914">
    <property type="term" value="P:autophagy"/>
    <property type="evidence" value="ECO:0007669"/>
    <property type="project" value="UniProtKB-KW"/>
</dbReference>
<evidence type="ECO:0000256" key="4">
    <source>
        <dbReference type="ARBA" id="ARBA00023288"/>
    </source>
</evidence>
<dbReference type="AlphaFoldDB" id="A0A8X6J5K2"/>
<dbReference type="PANTHER" id="PTHR10969">
    <property type="entry name" value="MICROTUBULE-ASSOCIATED PROTEINS 1A/1B LIGHT CHAIN 3-RELATED"/>
    <property type="match status" value="1"/>
</dbReference>
<name>A0A8X6J5K2_TRICU</name>
<keyword evidence="8" id="KW-1185">Reference proteome</keyword>
<evidence type="ECO:0000313" key="8">
    <source>
        <dbReference type="Proteomes" id="UP000887116"/>
    </source>
</evidence>
<organism evidence="7 8">
    <name type="scientific">Trichonephila clavata</name>
    <name type="common">Joro spider</name>
    <name type="synonym">Nephila clavata</name>
    <dbReference type="NCBI Taxonomy" id="2740835"/>
    <lineage>
        <taxon>Eukaryota</taxon>
        <taxon>Metazoa</taxon>
        <taxon>Ecdysozoa</taxon>
        <taxon>Arthropoda</taxon>
        <taxon>Chelicerata</taxon>
        <taxon>Arachnida</taxon>
        <taxon>Araneae</taxon>
        <taxon>Araneomorphae</taxon>
        <taxon>Entelegynae</taxon>
        <taxon>Araneoidea</taxon>
        <taxon>Nephilidae</taxon>
        <taxon>Trichonephila</taxon>
    </lineage>
</organism>
<dbReference type="Pfam" id="PF02991">
    <property type="entry name" value="ATG8"/>
    <property type="match status" value="1"/>
</dbReference>
<feature type="lipid moiety-binding region" description="Phosphatidylserine amidated glycine; alternate" evidence="5">
    <location>
        <position position="206"/>
    </location>
</feature>
<dbReference type="SUPFAM" id="SSF54236">
    <property type="entry name" value="Ubiquitin-like"/>
    <property type="match status" value="1"/>
</dbReference>
<evidence type="ECO:0000256" key="2">
    <source>
        <dbReference type="ARBA" id="ARBA00007293"/>
    </source>
</evidence>
<proteinExistence type="inferred from homology"/>
<dbReference type="OrthoDB" id="6738456at2759"/>
<evidence type="ECO:0000313" key="7">
    <source>
        <dbReference type="EMBL" id="GFQ92625.1"/>
    </source>
</evidence>
<evidence type="ECO:0000256" key="5">
    <source>
        <dbReference type="PIRSR" id="PIRSR604241-50"/>
    </source>
</evidence>
<dbReference type="InterPro" id="IPR029071">
    <property type="entry name" value="Ubiquitin-like_domsf"/>
</dbReference>
<protein>
    <recommendedName>
        <fullName evidence="9">Autophagy-related protein</fullName>
    </recommendedName>
</protein>
<dbReference type="EMBL" id="BMAO01014059">
    <property type="protein sequence ID" value="GFQ92625.1"/>
    <property type="molecule type" value="Genomic_DNA"/>
</dbReference>
<evidence type="ECO:0000256" key="3">
    <source>
        <dbReference type="ARBA" id="ARBA00023136"/>
    </source>
</evidence>
<gene>
    <name evidence="7" type="ORF">TNCT_421381</name>
</gene>
<evidence type="ECO:0008006" key="9">
    <source>
        <dbReference type="Google" id="ProtNLM"/>
    </source>
</evidence>
<dbReference type="GO" id="GO:0016020">
    <property type="term" value="C:membrane"/>
    <property type="evidence" value="ECO:0007669"/>
    <property type="project" value="UniProtKB-SubCell"/>
</dbReference>
<dbReference type="InterPro" id="IPR004241">
    <property type="entry name" value="Atg8-like"/>
</dbReference>
<keyword evidence="6" id="KW-0072">Autophagy</keyword>
<reference evidence="7" key="1">
    <citation type="submission" date="2020-07" db="EMBL/GenBank/DDBJ databases">
        <title>Multicomponent nature underlies the extraordinary mechanical properties of spider dragline silk.</title>
        <authorList>
            <person name="Kono N."/>
            <person name="Nakamura H."/>
            <person name="Mori M."/>
            <person name="Yoshida Y."/>
            <person name="Ohtoshi R."/>
            <person name="Malay A.D."/>
            <person name="Moran D.A.P."/>
            <person name="Tomita M."/>
            <person name="Numata K."/>
            <person name="Arakawa K."/>
        </authorList>
    </citation>
    <scope>NUCLEOTIDE SEQUENCE</scope>
</reference>
<evidence type="ECO:0000256" key="6">
    <source>
        <dbReference type="RuleBase" id="RU004384"/>
    </source>
</evidence>
<comment type="subcellular location">
    <subcellularLocation>
        <location evidence="1">Membrane</location>
    </subcellularLocation>
</comment>